<evidence type="ECO:0000256" key="9">
    <source>
        <dbReference type="SAM" id="MobiDB-lite"/>
    </source>
</evidence>
<dbReference type="InterPro" id="IPR038664">
    <property type="entry name" value="Gar1/Naf1_Cbf5-bd_sf"/>
</dbReference>
<keyword evidence="11" id="KW-1185">Reference proteome</keyword>
<proteinExistence type="inferred from homology"/>
<reference evidence="10 11" key="1">
    <citation type="journal article" date="2020" name="bioRxiv">
        <title>Metabolic contributions of an alphaproteobacterial endosymbiont in the apicomplexan Cardiosporidium cionae.</title>
        <authorList>
            <person name="Hunter E.S."/>
            <person name="Paight C.J."/>
            <person name="Lane C.E."/>
        </authorList>
    </citation>
    <scope>NUCLEOTIDE SEQUENCE [LARGE SCALE GENOMIC DNA]</scope>
    <source>
        <strain evidence="10">ESH_2018</strain>
    </source>
</reference>
<dbReference type="PANTHER" id="PTHR31633:SF1">
    <property type="entry name" value="H_ACA RIBONUCLEOPROTEIN COMPLEX NON-CORE SUBUNIT NAF1"/>
    <property type="match status" value="1"/>
</dbReference>
<keyword evidence="8" id="KW-0539">Nucleus</keyword>
<dbReference type="Proteomes" id="UP000823046">
    <property type="component" value="Unassembled WGS sequence"/>
</dbReference>
<evidence type="ECO:0000256" key="1">
    <source>
        <dbReference type="ARBA" id="ARBA00004123"/>
    </source>
</evidence>
<keyword evidence="7" id="KW-0694">RNA-binding</keyword>
<protein>
    <recommendedName>
        <fullName evidence="3">H/ACA ribonucleoprotein complex non-core subunit NAF1</fullName>
    </recommendedName>
</protein>
<organism evidence="10 11">
    <name type="scientific">Cardiosporidium cionae</name>
    <dbReference type="NCBI Taxonomy" id="476202"/>
    <lineage>
        <taxon>Eukaryota</taxon>
        <taxon>Sar</taxon>
        <taxon>Alveolata</taxon>
        <taxon>Apicomplexa</taxon>
        <taxon>Aconoidasida</taxon>
        <taxon>Nephromycida</taxon>
        <taxon>Cardiosporidium</taxon>
    </lineage>
</organism>
<sequence>MSNFVPEGVQQSSPEELHSSSPMISCSSNLVPGCCDDKDVALSLDISSSCQLGLSSIYADGSEAAIPAISCNVESSQKDDVTVTHTMQTVGSTSPEEKSCQVSHKSTESSHAPENLNAHNEASPLLLNVSISDNEIVDSSSAGRVDLLCGDLIIDGETEMDDLWVAARIAKIEYSRFQQTVTPETVIRPHGKIPSADNDSSDEESEQDFYLNQILSQEFKARRSQYNRNENEEINSISSDNEDKQLKLNDEAMHEKICNPTEISLSNAKIDEISFYSKDILSDDELMADSSAVSDSKYWPPIQKVEVENLPAWVSSNLAIDSVGTIHALVEGVLIVQSNQNLKTLDLGSILCLKDRVILGPISDTFGPVTSPFYVIFLENEAKMHKESLKVGTEIYSDTTHSSYIVDRSTTASTDHFTKMQNPDLSEDSEDETDVCNDDVSFLWESSMKNEPANLNRSNGFTVLTPLKEHYDTIGKPSMDSTVSSLQNQKTLNNQNSQQQPPLNKKNKLAALAGVRSHENRSFSHPMVTGSAVKSNPPSSSPATSFPSFSNPSLSIPPPPPPLFSPTPQNPYFIPPPPHSLPLHSIPPPSHTMLLSHAMPFPPHAVPHFLPHTMPHFPAHIRELHPYGMIPAHPQMPGNAMHPYAQSFFPQQTPFAPKNSMHRQGNATPSQRKVFPKVHAARPRN</sequence>
<feature type="compositionally biased region" description="Low complexity" evidence="9">
    <location>
        <begin position="535"/>
        <end position="554"/>
    </location>
</feature>
<feature type="region of interest" description="Disordered" evidence="9">
    <location>
        <begin position="515"/>
        <end position="566"/>
    </location>
</feature>
<evidence type="ECO:0000256" key="8">
    <source>
        <dbReference type="ARBA" id="ARBA00023242"/>
    </source>
</evidence>
<dbReference type="PANTHER" id="PTHR31633">
    <property type="entry name" value="H/ACA RIBONUCLEOPROTEIN COMPLEX NON-CORE SUBUNIT NAF1"/>
    <property type="match status" value="1"/>
</dbReference>
<dbReference type="InterPro" id="IPR009000">
    <property type="entry name" value="Transl_B-barrel_sf"/>
</dbReference>
<evidence type="ECO:0000313" key="10">
    <source>
        <dbReference type="EMBL" id="KAF8819657.1"/>
    </source>
</evidence>
<evidence type="ECO:0000256" key="4">
    <source>
        <dbReference type="ARBA" id="ARBA00022517"/>
    </source>
</evidence>
<feature type="compositionally biased region" description="Basic residues" evidence="9">
    <location>
        <begin position="674"/>
        <end position="685"/>
    </location>
</feature>
<evidence type="ECO:0000313" key="11">
    <source>
        <dbReference type="Proteomes" id="UP000823046"/>
    </source>
</evidence>
<dbReference type="SUPFAM" id="SSF50447">
    <property type="entry name" value="Translation proteins"/>
    <property type="match status" value="1"/>
</dbReference>
<feature type="region of interest" description="Disordered" evidence="9">
    <location>
        <begin position="654"/>
        <end position="685"/>
    </location>
</feature>
<dbReference type="Pfam" id="PF04410">
    <property type="entry name" value="Gar1"/>
    <property type="match status" value="1"/>
</dbReference>
<feature type="compositionally biased region" description="Pro residues" evidence="9">
    <location>
        <begin position="555"/>
        <end position="566"/>
    </location>
</feature>
<keyword evidence="6" id="KW-0597">Phosphoprotein</keyword>
<evidence type="ECO:0000256" key="2">
    <source>
        <dbReference type="ARBA" id="ARBA00009801"/>
    </source>
</evidence>
<evidence type="ECO:0000256" key="5">
    <source>
        <dbReference type="ARBA" id="ARBA00022552"/>
    </source>
</evidence>
<comment type="subcellular location">
    <subcellularLocation>
        <location evidence="1">Nucleus</location>
    </subcellularLocation>
</comment>
<feature type="region of interest" description="Disordered" evidence="9">
    <location>
        <begin position="1"/>
        <end position="22"/>
    </location>
</feature>
<evidence type="ECO:0000256" key="3">
    <source>
        <dbReference type="ARBA" id="ARBA00021438"/>
    </source>
</evidence>
<dbReference type="Gene3D" id="2.40.10.230">
    <property type="entry name" value="Probable tRNA pseudouridine synthase domain"/>
    <property type="match status" value="1"/>
</dbReference>
<comment type="caution">
    <text evidence="10">The sequence shown here is derived from an EMBL/GenBank/DDBJ whole genome shotgun (WGS) entry which is preliminary data.</text>
</comment>
<evidence type="ECO:0000256" key="6">
    <source>
        <dbReference type="ARBA" id="ARBA00022553"/>
    </source>
</evidence>
<feature type="region of interest" description="Disordered" evidence="9">
    <location>
        <begin position="91"/>
        <end position="116"/>
    </location>
</feature>
<dbReference type="EMBL" id="JADAQX010000652">
    <property type="protein sequence ID" value="KAF8819657.1"/>
    <property type="molecule type" value="Genomic_DNA"/>
</dbReference>
<feature type="compositionally biased region" description="Polar residues" evidence="9">
    <location>
        <begin position="662"/>
        <end position="671"/>
    </location>
</feature>
<dbReference type="InterPro" id="IPR007504">
    <property type="entry name" value="H/ACA_rnp_Gar1/Naf1"/>
</dbReference>
<dbReference type="InterPro" id="IPR040309">
    <property type="entry name" value="Naf1"/>
</dbReference>
<accession>A0ABQ7J6P8</accession>
<name>A0ABQ7J6P8_9APIC</name>
<comment type="similarity">
    <text evidence="2">Belongs to the NAF1 family.</text>
</comment>
<feature type="region of interest" description="Disordered" evidence="9">
    <location>
        <begin position="185"/>
        <end position="207"/>
    </location>
</feature>
<keyword evidence="4" id="KW-0690">Ribosome biogenesis</keyword>
<keyword evidence="5" id="KW-0698">rRNA processing</keyword>
<gene>
    <name evidence="10" type="ORF">IE077_000707</name>
</gene>
<evidence type="ECO:0000256" key="7">
    <source>
        <dbReference type="ARBA" id="ARBA00022884"/>
    </source>
</evidence>